<evidence type="ECO:0000313" key="2">
    <source>
        <dbReference type="EMBL" id="KAF0924238.1"/>
    </source>
</evidence>
<comment type="caution">
    <text evidence="2">The sequence shown here is derived from an EMBL/GenBank/DDBJ whole genome shotgun (WGS) entry which is preliminary data.</text>
</comment>
<gene>
    <name evidence="2" type="ORF">E2562_009949</name>
</gene>
<reference evidence="2 3" key="1">
    <citation type="submission" date="2019-11" db="EMBL/GenBank/DDBJ databases">
        <title>Whole genome sequence of Oryza granulata.</title>
        <authorList>
            <person name="Li W."/>
        </authorList>
    </citation>
    <scope>NUCLEOTIDE SEQUENCE [LARGE SCALE GENOMIC DNA]</scope>
    <source>
        <strain evidence="3">cv. Menghai</strain>
        <tissue evidence="2">Leaf</tissue>
    </source>
</reference>
<dbReference type="EMBL" id="SPHZ02000003">
    <property type="protein sequence ID" value="KAF0924238.1"/>
    <property type="molecule type" value="Genomic_DNA"/>
</dbReference>
<sequence>VVKLLGRPSFSRDHRRNSVLVAVPNSSATNSSPPLFSTSPRDRQSNTPLYFEVVAKVSGAEQGTVDKSGRDGIGSGQVTVLISFGSIVAQEGSLTDIVCPI</sequence>
<dbReference type="Proteomes" id="UP000479710">
    <property type="component" value="Unassembled WGS sequence"/>
</dbReference>
<name>A0A6G1EHG0_9ORYZ</name>
<feature type="non-terminal residue" evidence="2">
    <location>
        <position position="101"/>
    </location>
</feature>
<proteinExistence type="predicted"/>
<accession>A0A6G1EHG0</accession>
<evidence type="ECO:0000313" key="3">
    <source>
        <dbReference type="Proteomes" id="UP000479710"/>
    </source>
</evidence>
<dbReference type="AlphaFoldDB" id="A0A6G1EHG0"/>
<keyword evidence="3" id="KW-1185">Reference proteome</keyword>
<organism evidence="2 3">
    <name type="scientific">Oryza meyeriana var. granulata</name>
    <dbReference type="NCBI Taxonomy" id="110450"/>
    <lineage>
        <taxon>Eukaryota</taxon>
        <taxon>Viridiplantae</taxon>
        <taxon>Streptophyta</taxon>
        <taxon>Embryophyta</taxon>
        <taxon>Tracheophyta</taxon>
        <taxon>Spermatophyta</taxon>
        <taxon>Magnoliopsida</taxon>
        <taxon>Liliopsida</taxon>
        <taxon>Poales</taxon>
        <taxon>Poaceae</taxon>
        <taxon>BOP clade</taxon>
        <taxon>Oryzoideae</taxon>
        <taxon>Oryzeae</taxon>
        <taxon>Oryzinae</taxon>
        <taxon>Oryza</taxon>
        <taxon>Oryza meyeriana</taxon>
    </lineage>
</organism>
<feature type="non-terminal residue" evidence="2">
    <location>
        <position position="1"/>
    </location>
</feature>
<evidence type="ECO:0000256" key="1">
    <source>
        <dbReference type="SAM" id="MobiDB-lite"/>
    </source>
</evidence>
<feature type="compositionally biased region" description="Polar residues" evidence="1">
    <location>
        <begin position="24"/>
        <end position="39"/>
    </location>
</feature>
<feature type="region of interest" description="Disordered" evidence="1">
    <location>
        <begin position="21"/>
        <end position="44"/>
    </location>
</feature>
<protein>
    <submittedName>
        <fullName evidence="2">Uncharacterized protein</fullName>
    </submittedName>
</protein>